<dbReference type="EMBL" id="BMFH01000001">
    <property type="protein sequence ID" value="GGD53215.1"/>
    <property type="molecule type" value="Genomic_DNA"/>
</dbReference>
<keyword evidence="7" id="KW-0378">Hydrolase</keyword>
<keyword evidence="5" id="KW-0472">Membrane</keyword>
<dbReference type="Pfam" id="PF00535">
    <property type="entry name" value="Glycos_transf_2"/>
    <property type="match status" value="1"/>
</dbReference>
<dbReference type="InterPro" id="IPR029044">
    <property type="entry name" value="Nucleotide-diphossugar_trans"/>
</dbReference>
<evidence type="ECO:0000313" key="7">
    <source>
        <dbReference type="EMBL" id="GGD53215.1"/>
    </source>
</evidence>
<keyword evidence="8" id="KW-1185">Reference proteome</keyword>
<dbReference type="RefSeq" id="WP_188370521.1">
    <property type="nucleotide sequence ID" value="NZ_BMFH01000001.1"/>
</dbReference>
<dbReference type="GO" id="GO:0016787">
    <property type="term" value="F:hydrolase activity"/>
    <property type="evidence" value="ECO:0007669"/>
    <property type="project" value="UniProtKB-KW"/>
</dbReference>
<dbReference type="SUPFAM" id="SSF53448">
    <property type="entry name" value="Nucleotide-diphospho-sugar transferases"/>
    <property type="match status" value="1"/>
</dbReference>
<keyword evidence="4" id="KW-0808">Transferase</keyword>
<dbReference type="Gene3D" id="3.90.550.10">
    <property type="entry name" value="Spore Coat Polysaccharide Biosynthesis Protein SpsA, Chain A"/>
    <property type="match status" value="1"/>
</dbReference>
<feature type="domain" description="Glycosyltransferase 2-like" evidence="6">
    <location>
        <begin position="10"/>
        <end position="123"/>
    </location>
</feature>
<evidence type="ECO:0000256" key="3">
    <source>
        <dbReference type="ARBA" id="ARBA00022676"/>
    </source>
</evidence>
<proteinExistence type="predicted"/>
<organism evidence="7 8">
    <name type="scientific">Muriicola marianensis</name>
    <dbReference type="NCBI Taxonomy" id="1324801"/>
    <lineage>
        <taxon>Bacteria</taxon>
        <taxon>Pseudomonadati</taxon>
        <taxon>Bacteroidota</taxon>
        <taxon>Flavobacteriia</taxon>
        <taxon>Flavobacteriales</taxon>
        <taxon>Flavobacteriaceae</taxon>
        <taxon>Muriicola</taxon>
    </lineage>
</organism>
<protein>
    <submittedName>
        <fullName evidence="7">Glycosyl hydrolase</fullName>
    </submittedName>
</protein>
<dbReference type="PANTHER" id="PTHR43646:SF2">
    <property type="entry name" value="GLYCOSYLTRANSFERASE 2-LIKE DOMAIN-CONTAINING PROTEIN"/>
    <property type="match status" value="1"/>
</dbReference>
<sequence length="237" mass="27310">MRKSDSPEISVIIPVLNEEENLQKLIPYLRQEAGSGEDVEIIVVDGGSSDHSVEVAESFGVRVLSAPRGRARQLNAGARVAQGKILYFLHADSVPPADYDGLILDALENKTQAGCFRLQFDSPSLFLRFFAWFSRFNFPICRGGDQSLFISRELFDTLRGFDERYRVYEDNEFVGRIYRRANFKVLPYELRTSARKYKLNGRFKLQYHFACIHWLYFRGKGPDALYAYYDKYIKQGG</sequence>
<dbReference type="InterPro" id="IPR001173">
    <property type="entry name" value="Glyco_trans_2-like"/>
</dbReference>
<comment type="subcellular location">
    <subcellularLocation>
        <location evidence="1">Cell membrane</location>
    </subcellularLocation>
</comment>
<dbReference type="PANTHER" id="PTHR43646">
    <property type="entry name" value="GLYCOSYLTRANSFERASE"/>
    <property type="match status" value="1"/>
</dbReference>
<dbReference type="InterPro" id="IPR026461">
    <property type="entry name" value="Trfase_2_rSAM/seldom_assoc"/>
</dbReference>
<gene>
    <name evidence="7" type="ORF">GCM10011361_19890</name>
</gene>
<reference evidence="8" key="1">
    <citation type="journal article" date="2019" name="Int. J. Syst. Evol. Microbiol.">
        <title>The Global Catalogue of Microorganisms (GCM) 10K type strain sequencing project: providing services to taxonomists for standard genome sequencing and annotation.</title>
        <authorList>
            <consortium name="The Broad Institute Genomics Platform"/>
            <consortium name="The Broad Institute Genome Sequencing Center for Infectious Disease"/>
            <person name="Wu L."/>
            <person name="Ma J."/>
        </authorList>
    </citation>
    <scope>NUCLEOTIDE SEQUENCE [LARGE SCALE GENOMIC DNA]</scope>
    <source>
        <strain evidence="8">CGMCC 1.12606</strain>
    </source>
</reference>
<keyword evidence="3" id="KW-0328">Glycosyltransferase</keyword>
<evidence type="ECO:0000256" key="4">
    <source>
        <dbReference type="ARBA" id="ARBA00022679"/>
    </source>
</evidence>
<dbReference type="CDD" id="cd02522">
    <property type="entry name" value="GT_2_like_a"/>
    <property type="match status" value="1"/>
</dbReference>
<evidence type="ECO:0000256" key="2">
    <source>
        <dbReference type="ARBA" id="ARBA00022475"/>
    </source>
</evidence>
<evidence type="ECO:0000256" key="1">
    <source>
        <dbReference type="ARBA" id="ARBA00004236"/>
    </source>
</evidence>
<dbReference type="Proteomes" id="UP000625780">
    <property type="component" value="Unassembled WGS sequence"/>
</dbReference>
<evidence type="ECO:0000313" key="8">
    <source>
        <dbReference type="Proteomes" id="UP000625780"/>
    </source>
</evidence>
<keyword evidence="2" id="KW-1003">Cell membrane</keyword>
<dbReference type="NCBIfam" id="TIGR04283">
    <property type="entry name" value="glyco_like_mftF"/>
    <property type="match status" value="1"/>
</dbReference>
<accession>A0ABQ1R1U3</accession>
<evidence type="ECO:0000256" key="5">
    <source>
        <dbReference type="ARBA" id="ARBA00023136"/>
    </source>
</evidence>
<name>A0ABQ1R1U3_9FLAO</name>
<comment type="caution">
    <text evidence="7">The sequence shown here is derived from an EMBL/GenBank/DDBJ whole genome shotgun (WGS) entry which is preliminary data.</text>
</comment>
<evidence type="ECO:0000259" key="6">
    <source>
        <dbReference type="Pfam" id="PF00535"/>
    </source>
</evidence>